<dbReference type="GO" id="GO:0030170">
    <property type="term" value="F:pyridoxal phosphate binding"/>
    <property type="evidence" value="ECO:0007669"/>
    <property type="project" value="InterPro"/>
</dbReference>
<dbReference type="InterPro" id="IPR015424">
    <property type="entry name" value="PyrdxlP-dep_Trfase"/>
</dbReference>
<protein>
    <recommendedName>
        <fullName evidence="2">Aminotransferase class I/classII large domain-containing protein</fullName>
    </recommendedName>
</protein>
<evidence type="ECO:0000259" key="2">
    <source>
        <dbReference type="Pfam" id="PF00155"/>
    </source>
</evidence>
<dbReference type="EMBL" id="LWGR01000007">
    <property type="protein sequence ID" value="KZM73857.1"/>
    <property type="molecule type" value="Genomic_DNA"/>
</dbReference>
<evidence type="ECO:0000256" key="1">
    <source>
        <dbReference type="SAM" id="MobiDB-lite"/>
    </source>
</evidence>
<sequence length="168" mass="17951">MTRVVLPPPYELEPGLVPEDADLVVVGNPTNPTSVLHPAATIRALRRPGRLLVVDEAFADAVPGEVESLPDVLVLRSTRTSGSDSTSPGTASANASSTTSNRPGRRRRIPFPQPLRRPTPLHIHRKIHHPRPHLHIGPRAAHGGPGNVGRYPSAGDVSMGPRRVEGCV</sequence>
<feature type="domain" description="Aminotransferase class I/classII large" evidence="2">
    <location>
        <begin position="22"/>
        <end position="68"/>
    </location>
</feature>
<feature type="compositionally biased region" description="Low complexity" evidence="1">
    <location>
        <begin position="79"/>
        <end position="100"/>
    </location>
</feature>
<reference evidence="3 4" key="1">
    <citation type="submission" date="2016-04" db="EMBL/GenBank/DDBJ databases">
        <authorList>
            <person name="Evans L.H."/>
            <person name="Alamgir A."/>
            <person name="Owens N."/>
            <person name="Weber N.D."/>
            <person name="Virtaneva K."/>
            <person name="Barbian K."/>
            <person name="Babar A."/>
            <person name="Rosenke K."/>
        </authorList>
    </citation>
    <scope>NUCLEOTIDE SEQUENCE [LARGE SCALE GENOMIC DNA]</scope>
    <source>
        <strain evidence="3 4">IFM 0406</strain>
    </source>
</reference>
<comment type="caution">
    <text evidence="3">The sequence shown here is derived from an EMBL/GenBank/DDBJ whole genome shotgun (WGS) entry which is preliminary data.</text>
</comment>
<gene>
    <name evidence="3" type="ORF">AWN90_35555</name>
</gene>
<accession>A0A164N0I1</accession>
<evidence type="ECO:0000313" key="4">
    <source>
        <dbReference type="Proteomes" id="UP000076512"/>
    </source>
</evidence>
<dbReference type="STRING" id="455432.AWN90_35555"/>
<name>A0A164N0I1_9NOCA</name>
<organism evidence="3 4">
    <name type="scientific">Nocardia terpenica</name>
    <dbReference type="NCBI Taxonomy" id="455432"/>
    <lineage>
        <taxon>Bacteria</taxon>
        <taxon>Bacillati</taxon>
        <taxon>Actinomycetota</taxon>
        <taxon>Actinomycetes</taxon>
        <taxon>Mycobacteriales</taxon>
        <taxon>Nocardiaceae</taxon>
        <taxon>Nocardia</taxon>
    </lineage>
</organism>
<dbReference type="AlphaFoldDB" id="A0A164N0I1"/>
<dbReference type="InterPro" id="IPR015421">
    <property type="entry name" value="PyrdxlP-dep_Trfase_major"/>
</dbReference>
<dbReference type="Proteomes" id="UP000076512">
    <property type="component" value="Unassembled WGS sequence"/>
</dbReference>
<keyword evidence="4" id="KW-1185">Reference proteome</keyword>
<evidence type="ECO:0000313" key="3">
    <source>
        <dbReference type="EMBL" id="KZM73857.1"/>
    </source>
</evidence>
<feature type="region of interest" description="Disordered" evidence="1">
    <location>
        <begin position="79"/>
        <end position="168"/>
    </location>
</feature>
<proteinExistence type="predicted"/>
<feature type="compositionally biased region" description="Basic residues" evidence="1">
    <location>
        <begin position="122"/>
        <end position="136"/>
    </location>
</feature>
<dbReference type="Pfam" id="PF00155">
    <property type="entry name" value="Aminotran_1_2"/>
    <property type="match status" value="1"/>
</dbReference>
<dbReference type="SUPFAM" id="SSF53383">
    <property type="entry name" value="PLP-dependent transferases"/>
    <property type="match status" value="1"/>
</dbReference>
<dbReference type="InterPro" id="IPR004839">
    <property type="entry name" value="Aminotransferase_I/II_large"/>
</dbReference>
<dbReference type="Gene3D" id="3.40.640.10">
    <property type="entry name" value="Type I PLP-dependent aspartate aminotransferase-like (Major domain)"/>
    <property type="match status" value="1"/>
</dbReference>